<feature type="transmembrane region" description="Helical" evidence="7">
    <location>
        <begin position="20"/>
        <end position="37"/>
    </location>
</feature>
<keyword evidence="6" id="KW-0175">Coiled coil</keyword>
<dbReference type="InterPro" id="IPR038766">
    <property type="entry name" value="Membrane_comp_ABC_pdt"/>
</dbReference>
<comment type="subcellular location">
    <subcellularLocation>
        <location evidence="1">Cell membrane</location>
        <topology evidence="1">Multi-pass membrane protein</topology>
    </subcellularLocation>
</comment>
<organism evidence="9">
    <name type="scientific">uncultured Anaerotruncus sp</name>
    <dbReference type="NCBI Taxonomy" id="905011"/>
    <lineage>
        <taxon>Bacteria</taxon>
        <taxon>Bacillati</taxon>
        <taxon>Bacillota</taxon>
        <taxon>Clostridia</taxon>
        <taxon>Eubacteriales</taxon>
        <taxon>Oscillospiraceae</taxon>
        <taxon>Anaerotruncus</taxon>
        <taxon>environmental samples</taxon>
    </lineage>
</organism>
<evidence type="ECO:0000259" key="8">
    <source>
        <dbReference type="Pfam" id="PF02687"/>
    </source>
</evidence>
<keyword evidence="9" id="KW-0449">Lipoprotein</keyword>
<feature type="coiled-coil region" evidence="6">
    <location>
        <begin position="234"/>
        <end position="341"/>
    </location>
</feature>
<name>A0A6N2RF77_9FIRM</name>
<evidence type="ECO:0000256" key="6">
    <source>
        <dbReference type="SAM" id="Coils"/>
    </source>
</evidence>
<evidence type="ECO:0000313" key="9">
    <source>
        <dbReference type="EMBL" id="VYS79577.1"/>
    </source>
</evidence>
<keyword evidence="2" id="KW-1003">Cell membrane</keyword>
<evidence type="ECO:0000256" key="1">
    <source>
        <dbReference type="ARBA" id="ARBA00004651"/>
    </source>
</evidence>
<feature type="coiled-coil region" evidence="6">
    <location>
        <begin position="480"/>
        <end position="627"/>
    </location>
</feature>
<accession>A0A6N2RF77</accession>
<evidence type="ECO:0000256" key="4">
    <source>
        <dbReference type="ARBA" id="ARBA00022989"/>
    </source>
</evidence>
<feature type="transmembrane region" description="Helical" evidence="7">
    <location>
        <begin position="697"/>
        <end position="719"/>
    </location>
</feature>
<dbReference type="InterPro" id="IPR003838">
    <property type="entry name" value="ABC3_permease_C"/>
</dbReference>
<feature type="transmembrane region" description="Helical" evidence="7">
    <location>
        <begin position="749"/>
        <end position="769"/>
    </location>
</feature>
<protein>
    <submittedName>
        <fullName evidence="9">Outer membrane-specific lipoprotein transporter subunit LolE</fullName>
    </submittedName>
</protein>
<dbReference type="AlphaFoldDB" id="A0A6N2RF77"/>
<feature type="transmembrane region" description="Helical" evidence="7">
    <location>
        <begin position="1052"/>
        <end position="1074"/>
    </location>
</feature>
<feature type="transmembrane region" description="Helical" evidence="7">
    <location>
        <begin position="656"/>
        <end position="677"/>
    </location>
</feature>
<keyword evidence="3 7" id="KW-0812">Transmembrane</keyword>
<evidence type="ECO:0000256" key="7">
    <source>
        <dbReference type="SAM" id="Phobius"/>
    </source>
</evidence>
<sequence>MKSALYKDIWREIRRTKNRFLSIFAIVALGTGFFAGIKSTCPDMLLTADQYFAVQQLMDVKILSTYGFDEKDVAAVRESGQAHGFYAGYSADLFLKTAGQPDVIAKVYSLPRQREGKDFLNQPVLLEGRMPEAPGECLVENNMPMDYAFSLGQTVTLASGDPEEPVSDRLDRDTYTVVGIARSPLYLNFERGSASIGNGAADCFVLIPEENFNLEVYTDLYLTLEGAQGLSAFSQEYKDLVKEQMDSLEELADRREEERFQEILEEAYGELNDAKEELRDGEETQRRELADAQAELEDAWQKILDGRTELEDGRREFEEKIAEAQEEIAKAEEELADGESEYLAGYREYRENRPDAIQELIDGHEQIKQAEVDIRNNTYTLEQTEQTLIAARTQLEMGKGELAQKEEELQAAQTLVSGALGAATGQIPPEALTPELVAQLSAGLWELDENLGLLFDEAMAGNQEASAQLVPLLLGQQQALLEAGAALEQAKQTLAQQEQELIAGEKALADGKVQLSQGVLALEKAKRDWEDGKEELLEAQKELSRARKRLDRGYKALDEAVAELEEEKAKGLQELADAEQELLDGEREYNDGVAEYWQAKRDSDAELADARQKIADAEKEIAGLKAPEWYVFDRSVNPGYSSYEDDAQRVDAIAKVFPVFFLLVAALVCLTTMTRMVEEQRTQIGTLKALGYSEGAIMLKFLVYAAAASLLGSALGLGVGFQLFPRVIYAAYGISYVTPPLIAPFRADYAVWVTLAALACTLSAAFFACRQELRSQPSQLMRPKAPKSGKRVLLERIPPLWDRLSFLQKVTVRNLFRYKKRIVMTVLGISGCTALMLTGFGLKESISTIVLKQFDDIFTYDALVVVDDTSSREELLAVEESLGESPQILGWMPVRQQTMDAGGEGRWQQVYLFVPQSVEEMGEYVSLRTRGEETPVPLTDEGAVITEKFAKLAGLSVGDGLSLRDSDNQMVEVPVTGITENYAMHYVYLSPRAYERLYGGPPVYNAYTLQLAQLDKEGKNQLSTQLTAWDPVLAVSYSQDSKDNFSDVISSLNYVVLVLIFCSGALAFVVLYNLTNINITERIREIATIKVLGFYDQEVSAYVYRENLILTVLGALAGLGLGILLHGFVIQTAEIDTVMFGRVISLPSYLLSFALTMAFAALVNFLMYFKLKTISMVESLKSIE</sequence>
<dbReference type="PANTHER" id="PTHR30287">
    <property type="entry name" value="MEMBRANE COMPONENT OF PREDICTED ABC SUPERFAMILY METABOLITE UPTAKE TRANSPORTER"/>
    <property type="match status" value="1"/>
</dbReference>
<feature type="domain" description="ABC3 transporter permease C-terminal" evidence="8">
    <location>
        <begin position="1058"/>
        <end position="1174"/>
    </location>
</feature>
<evidence type="ECO:0000256" key="3">
    <source>
        <dbReference type="ARBA" id="ARBA00022692"/>
    </source>
</evidence>
<proteinExistence type="predicted"/>
<dbReference type="PANTHER" id="PTHR30287:SF1">
    <property type="entry name" value="INNER MEMBRANE PROTEIN"/>
    <property type="match status" value="1"/>
</dbReference>
<keyword evidence="5 7" id="KW-0472">Membrane</keyword>
<keyword evidence="4 7" id="KW-1133">Transmembrane helix</keyword>
<dbReference type="EMBL" id="CACRSL010000003">
    <property type="protein sequence ID" value="VYS79577.1"/>
    <property type="molecule type" value="Genomic_DNA"/>
</dbReference>
<feature type="domain" description="ABC3 transporter permease C-terminal" evidence="8">
    <location>
        <begin position="656"/>
        <end position="770"/>
    </location>
</feature>
<dbReference type="GO" id="GO:0005886">
    <property type="term" value="C:plasma membrane"/>
    <property type="evidence" value="ECO:0007669"/>
    <property type="project" value="UniProtKB-SubCell"/>
</dbReference>
<reference evidence="9" key="1">
    <citation type="submission" date="2019-11" db="EMBL/GenBank/DDBJ databases">
        <authorList>
            <person name="Feng L."/>
        </authorList>
    </citation>
    <scope>NUCLEOTIDE SEQUENCE</scope>
    <source>
        <strain evidence="9">AundefinedLFYP135</strain>
    </source>
</reference>
<gene>
    <name evidence="9" type="ORF">AULFYP135_00403</name>
</gene>
<evidence type="ECO:0000256" key="5">
    <source>
        <dbReference type="ARBA" id="ARBA00023136"/>
    </source>
</evidence>
<dbReference type="Pfam" id="PF02687">
    <property type="entry name" value="FtsX"/>
    <property type="match status" value="2"/>
</dbReference>
<feature type="transmembrane region" description="Helical" evidence="7">
    <location>
        <begin position="822"/>
        <end position="842"/>
    </location>
</feature>
<feature type="transmembrane region" description="Helical" evidence="7">
    <location>
        <begin position="1149"/>
        <end position="1169"/>
    </location>
</feature>
<evidence type="ECO:0000256" key="2">
    <source>
        <dbReference type="ARBA" id="ARBA00022475"/>
    </source>
</evidence>
<feature type="transmembrane region" description="Helical" evidence="7">
    <location>
        <begin position="1108"/>
        <end position="1129"/>
    </location>
</feature>